<sequence>MALLLTGIAVQNSAKAQALPPPAPTCAVSSSVFSSWQGPSTGGNLSFVPPSSAGFTNANGFCSFYQWGSQMFLWLTSTDSSGNLLIFSPTFYTAEENPKALENPATSSFNFTQNTEGSSLPKAAAKAGPFRSLFRVRVNKPKMSVHQLKLAAAQTPNAGSTAQAGGGGVLVVNGQPVPVPTNTTYATYPIVYYTIQVNDVYAGLAQNLSKVNYYNNGPNAGNFPITSQQATDIQTAAGKTYGDINQLALEVKSAWVDTAYLTAAQSAGLIKIAADVPAFTQSTVNGLVVLTSDGKTTATRTLALVGMHVVGSVAGHPEMIWATFETTFNAPDATYSYLNNNLNSQGTACNPNTQCITTVPLSTSDSTPTIFYNGQAGAPVAPSAITETATSSTASNGSVAITFSSSSTPSPLSLTPSSVVRLNPWGNQQSNTQAVTDPVLVNNTLLISLQSSLSGQLAAAGGNGTVLANYFQSGALWSNGVIPFLSGSQQFGSLFLANSTMETFQQLTPGSLTQASASQPASNCFVCHGDYTNQPPSPANPGAAISHVFP</sequence>
<organism evidence="1 2">
    <name type="scientific">Telmatospirillum siberiense</name>
    <dbReference type="NCBI Taxonomy" id="382514"/>
    <lineage>
        <taxon>Bacteria</taxon>
        <taxon>Pseudomonadati</taxon>
        <taxon>Pseudomonadota</taxon>
        <taxon>Alphaproteobacteria</taxon>
        <taxon>Rhodospirillales</taxon>
        <taxon>Rhodospirillaceae</taxon>
        <taxon>Telmatospirillum</taxon>
    </lineage>
</organism>
<name>A0A2N3PUH5_9PROT</name>
<dbReference type="Proteomes" id="UP000233293">
    <property type="component" value="Unassembled WGS sequence"/>
</dbReference>
<accession>A0A2N3PUH5</accession>
<protein>
    <submittedName>
        <fullName evidence="1">Uncharacterized protein</fullName>
    </submittedName>
</protein>
<gene>
    <name evidence="1" type="ORF">CWS72_13215</name>
</gene>
<reference evidence="2" key="1">
    <citation type="submission" date="2017-12" db="EMBL/GenBank/DDBJ databases">
        <title>Draft genome sequence of Telmatospirillum siberiense 26-4b1T, an acidotolerant peatland alphaproteobacterium potentially involved in sulfur cycling.</title>
        <authorList>
            <person name="Hausmann B."/>
            <person name="Pjevac P."/>
            <person name="Schreck K."/>
            <person name="Herbold C.W."/>
            <person name="Daims H."/>
            <person name="Wagner M."/>
            <person name="Pester M."/>
            <person name="Loy A."/>
        </authorList>
    </citation>
    <scope>NUCLEOTIDE SEQUENCE [LARGE SCALE GENOMIC DNA]</scope>
    <source>
        <strain evidence="2">26-4b1</strain>
    </source>
</reference>
<proteinExistence type="predicted"/>
<comment type="caution">
    <text evidence="1">The sequence shown here is derived from an EMBL/GenBank/DDBJ whole genome shotgun (WGS) entry which is preliminary data.</text>
</comment>
<dbReference type="AlphaFoldDB" id="A0A2N3PUH5"/>
<evidence type="ECO:0000313" key="1">
    <source>
        <dbReference type="EMBL" id="PKU24055.1"/>
    </source>
</evidence>
<dbReference type="EMBL" id="PIUM01000014">
    <property type="protein sequence ID" value="PKU24055.1"/>
    <property type="molecule type" value="Genomic_DNA"/>
</dbReference>
<keyword evidence="2" id="KW-1185">Reference proteome</keyword>
<evidence type="ECO:0000313" key="2">
    <source>
        <dbReference type="Proteomes" id="UP000233293"/>
    </source>
</evidence>